<dbReference type="PANTHER" id="PTHR46910">
    <property type="entry name" value="TRANSCRIPTION FACTOR PDR1"/>
    <property type="match status" value="1"/>
</dbReference>
<evidence type="ECO:0000256" key="3">
    <source>
        <dbReference type="ARBA" id="ARBA00023125"/>
    </source>
</evidence>
<dbReference type="EMBL" id="DF238784">
    <property type="protein sequence ID" value="GAC94359.1"/>
    <property type="molecule type" value="Genomic_DNA"/>
</dbReference>
<gene>
    <name evidence="7" type="ORF">PHSY_001930</name>
</gene>
<dbReference type="AlphaFoldDB" id="R9NZZ0"/>
<dbReference type="CDD" id="cd12148">
    <property type="entry name" value="fungal_TF_MHR"/>
    <property type="match status" value="1"/>
</dbReference>
<dbReference type="GO" id="GO:0000981">
    <property type="term" value="F:DNA-binding transcription factor activity, RNA polymerase II-specific"/>
    <property type="evidence" value="ECO:0007669"/>
    <property type="project" value="InterPro"/>
</dbReference>
<evidence type="ECO:0000313" key="8">
    <source>
        <dbReference type="Proteomes" id="UP000014071"/>
    </source>
</evidence>
<evidence type="ECO:0000259" key="6">
    <source>
        <dbReference type="PROSITE" id="PS50048"/>
    </source>
</evidence>
<dbReference type="GeneID" id="24107225"/>
<feature type="compositionally biased region" description="Low complexity" evidence="5">
    <location>
        <begin position="222"/>
        <end position="232"/>
    </location>
</feature>
<dbReference type="HOGENOM" id="CLU_010508_0_0_1"/>
<dbReference type="InterPro" id="IPR007219">
    <property type="entry name" value="XnlR_reg_dom"/>
</dbReference>
<dbReference type="InterPro" id="IPR001138">
    <property type="entry name" value="Zn2Cys6_DnaBD"/>
</dbReference>
<feature type="domain" description="Zn(2)-C6 fungal-type" evidence="6">
    <location>
        <begin position="82"/>
        <end position="112"/>
    </location>
</feature>
<dbReference type="CDD" id="cd00067">
    <property type="entry name" value="GAL4"/>
    <property type="match status" value="1"/>
</dbReference>
<dbReference type="SUPFAM" id="SSF57701">
    <property type="entry name" value="Zn2/Cys6 DNA-binding domain"/>
    <property type="match status" value="1"/>
</dbReference>
<proteinExistence type="predicted"/>
<feature type="region of interest" description="Disordered" evidence="5">
    <location>
        <begin position="597"/>
        <end position="623"/>
    </location>
</feature>
<dbReference type="OrthoDB" id="39175at2759"/>
<dbReference type="GO" id="GO:0005634">
    <property type="term" value="C:nucleus"/>
    <property type="evidence" value="ECO:0007669"/>
    <property type="project" value="UniProtKB-SubCell"/>
</dbReference>
<dbReference type="PANTHER" id="PTHR46910:SF3">
    <property type="entry name" value="HALOTOLERANCE PROTEIN 9-RELATED"/>
    <property type="match status" value="1"/>
</dbReference>
<keyword evidence="8" id="KW-1185">Reference proteome</keyword>
<name>R9NZZ0_PSEHS</name>
<dbReference type="Proteomes" id="UP000014071">
    <property type="component" value="Unassembled WGS sequence"/>
</dbReference>
<dbReference type="Pfam" id="PF04082">
    <property type="entry name" value="Fungal_trans"/>
    <property type="match status" value="1"/>
</dbReference>
<dbReference type="InterPro" id="IPR036864">
    <property type="entry name" value="Zn2-C6_fun-type_DNA-bd_sf"/>
</dbReference>
<feature type="region of interest" description="Disordered" evidence="5">
    <location>
        <begin position="287"/>
        <end position="309"/>
    </location>
</feature>
<dbReference type="PROSITE" id="PS00463">
    <property type="entry name" value="ZN2_CY6_FUNGAL_1"/>
    <property type="match status" value="1"/>
</dbReference>
<dbReference type="GO" id="GO:0006351">
    <property type="term" value="P:DNA-templated transcription"/>
    <property type="evidence" value="ECO:0007669"/>
    <property type="project" value="InterPro"/>
</dbReference>
<dbReference type="Pfam" id="PF00172">
    <property type="entry name" value="Zn_clus"/>
    <property type="match status" value="1"/>
</dbReference>
<sequence length="981" mass="106558">MAMALTALPLTVTPSSLVKGNVAAHAWTEPADTDEAAQCLVSMSSSNNSTSHTGKQSDVIASLATPTPARAPHSKPDRLSLACNPCRKRKVRCDAHQPKCHNCIRRGDVCVTSDPRKAGAPPAVRQKATRRHTGPSLSALQRAREVEQKEQRQLLLQSRRDQWSVGSTGTPDGIESELDDDEPVEQDQDDDVDLFGSDLVSDPIQDRQTQPISAASLQSPRSIGSSSTLHSSTPLVELVRSSSASLIRTRNRNNSSSNTGGDTELPTWVSRAYKEVSAAHAPSIDQLQTSTEHDEQQQPHSTVATPDVVINTDGSPNRFKVLGGSSLQYLFKFTDVCLASYGFDATAPLFRHGLTPSDDFVMPLFPTLPDLPAQRVLSHCIDIFFARVWPAFPALDRDAVQAEADLLLELQAEEPSTLPSTARPAESLQSKVRSSQVPGLVVLYAIICIGLHETSPADPVLEQVRRNAAPYLTACYSLHAHLTAMPYQSSVQALLLVALALRACGKDGQAWYILGLALRLAMSLGLHKSVETPQQRGLPPNSSASLRRRLWWSCFSLERLLQLENGRPSSIDSTQDYGSLDANLTIRLPGFGLWRPGQTSDSDSSPNSDEQDHHVVSPEEAEAYDLPEQRTNRLFTAWVSLSAIMGQISDRFYNHRFGHATELLGETARLAQCLTKWEASLPPSLKPGSSSFAGNVDHAHVAIAFLAQQYYHAKMAVLRIAILFPPQGFQKEVQKRALELADIGQLLGAASQCVGAARSLIHLNLQLADSGIHSTLVGVQQIFLASIVLALSILRSPRSRLVRSDVELLTEATSHVESCYESWGYPAAFLTIFSRLRDRTTAISRGQALPIAPLSSLIANGNAAMQAKSRVASAHHSRRTSHIHGSQAWIGEAATPAGREDILLSDEQSQEPTHHQTEACSKEVHAEHSISASLFANSNGLDGSNAGSGGVLPFTSETGMEAFTSMDFEDFWDMLKADIFM</sequence>
<feature type="compositionally biased region" description="Basic and acidic residues" evidence="5">
    <location>
        <begin position="142"/>
        <end position="162"/>
    </location>
</feature>
<dbReference type="PROSITE" id="PS50048">
    <property type="entry name" value="ZN2_CY6_FUNGAL_2"/>
    <property type="match status" value="1"/>
</dbReference>
<comment type="subcellular location">
    <subcellularLocation>
        <location evidence="1">Nucleus</location>
    </subcellularLocation>
</comment>
<dbReference type="STRING" id="1305764.R9NZZ0"/>
<organism evidence="7 8">
    <name type="scientific">Pseudozyma hubeiensis (strain SY62)</name>
    <name type="common">Yeast</name>
    <dbReference type="NCBI Taxonomy" id="1305764"/>
    <lineage>
        <taxon>Eukaryota</taxon>
        <taxon>Fungi</taxon>
        <taxon>Dikarya</taxon>
        <taxon>Basidiomycota</taxon>
        <taxon>Ustilaginomycotina</taxon>
        <taxon>Ustilaginomycetes</taxon>
        <taxon>Ustilaginales</taxon>
        <taxon>Ustilaginaceae</taxon>
        <taxon>Pseudozyma</taxon>
    </lineage>
</organism>
<feature type="compositionally biased region" description="Acidic residues" evidence="5">
    <location>
        <begin position="174"/>
        <end position="193"/>
    </location>
</feature>
<keyword evidence="4" id="KW-0539">Nucleus</keyword>
<evidence type="ECO:0000256" key="4">
    <source>
        <dbReference type="ARBA" id="ARBA00023242"/>
    </source>
</evidence>
<dbReference type="eggNOG" id="ENOG502SH59">
    <property type="taxonomic scope" value="Eukaryota"/>
</dbReference>
<evidence type="ECO:0000313" key="7">
    <source>
        <dbReference type="EMBL" id="GAC94359.1"/>
    </source>
</evidence>
<dbReference type="Gene3D" id="4.10.240.10">
    <property type="entry name" value="Zn(2)-C6 fungal-type DNA-binding domain"/>
    <property type="match status" value="1"/>
</dbReference>
<dbReference type="GO" id="GO:0008270">
    <property type="term" value="F:zinc ion binding"/>
    <property type="evidence" value="ECO:0007669"/>
    <property type="project" value="InterPro"/>
</dbReference>
<dbReference type="SMART" id="SM00906">
    <property type="entry name" value="Fungal_trans"/>
    <property type="match status" value="1"/>
</dbReference>
<feature type="region of interest" description="Disordered" evidence="5">
    <location>
        <begin position="869"/>
        <end position="890"/>
    </location>
</feature>
<protein>
    <submittedName>
        <fullName evidence="7">Transcription factor</fullName>
    </submittedName>
</protein>
<evidence type="ECO:0000256" key="2">
    <source>
        <dbReference type="ARBA" id="ARBA00022723"/>
    </source>
</evidence>
<dbReference type="GO" id="GO:0003677">
    <property type="term" value="F:DNA binding"/>
    <property type="evidence" value="ECO:0007669"/>
    <property type="project" value="UniProtKB-KW"/>
</dbReference>
<keyword evidence="3" id="KW-0238">DNA-binding</keyword>
<evidence type="ECO:0000256" key="5">
    <source>
        <dbReference type="SAM" id="MobiDB-lite"/>
    </source>
</evidence>
<evidence type="ECO:0000256" key="1">
    <source>
        <dbReference type="ARBA" id="ARBA00004123"/>
    </source>
</evidence>
<feature type="compositionally biased region" description="Basic residues" evidence="5">
    <location>
        <begin position="873"/>
        <end position="882"/>
    </location>
</feature>
<dbReference type="RefSeq" id="XP_012187946.1">
    <property type="nucleotide sequence ID" value="XM_012332556.1"/>
</dbReference>
<feature type="compositionally biased region" description="Polar residues" evidence="5">
    <location>
        <begin position="206"/>
        <end position="221"/>
    </location>
</feature>
<reference evidence="8" key="1">
    <citation type="journal article" date="2013" name="Genome Announc.">
        <title>Draft genome sequence of the basidiomycetous yeast-like fungus Pseudozyma hubeiensis SY62, which produces an abundant amount of the biosurfactant mannosylerythritol lipids.</title>
        <authorList>
            <person name="Konishi M."/>
            <person name="Hatada Y."/>
            <person name="Horiuchi J."/>
        </authorList>
    </citation>
    <scope>NUCLEOTIDE SEQUENCE [LARGE SCALE GENOMIC DNA]</scope>
    <source>
        <strain evidence="8">SY62</strain>
    </source>
</reference>
<accession>R9NZZ0</accession>
<dbReference type="InterPro" id="IPR050987">
    <property type="entry name" value="AtrR-like"/>
</dbReference>
<feature type="region of interest" description="Disordered" evidence="5">
    <location>
        <begin position="111"/>
        <end position="265"/>
    </location>
</feature>
<dbReference type="SMART" id="SM00066">
    <property type="entry name" value="GAL4"/>
    <property type="match status" value="1"/>
</dbReference>
<feature type="compositionally biased region" description="Polar residues" evidence="5">
    <location>
        <begin position="597"/>
        <end position="608"/>
    </location>
</feature>
<keyword evidence="2" id="KW-0479">Metal-binding</keyword>